<keyword evidence="3" id="KW-1003">Cell membrane</keyword>
<reference evidence="8 9" key="1">
    <citation type="submission" date="2016-10" db="EMBL/GenBank/DDBJ databases">
        <authorList>
            <person name="de Groot N.N."/>
        </authorList>
    </citation>
    <scope>NUCLEOTIDE SEQUENCE [LARGE SCALE GENOMIC DNA]</scope>
    <source>
        <strain evidence="8 9">DSM 21633</strain>
    </source>
</reference>
<organism evidence="8 9">
    <name type="scientific">Piscibacillus halophilus</name>
    <dbReference type="NCBI Taxonomy" id="571933"/>
    <lineage>
        <taxon>Bacteria</taxon>
        <taxon>Bacillati</taxon>
        <taxon>Bacillota</taxon>
        <taxon>Bacilli</taxon>
        <taxon>Bacillales</taxon>
        <taxon>Bacillaceae</taxon>
        <taxon>Piscibacillus</taxon>
    </lineage>
</organism>
<feature type="domain" description="ABC transporter substrate-binding protein PnrA-like" evidence="7">
    <location>
        <begin position="36"/>
        <end position="296"/>
    </location>
</feature>
<evidence type="ECO:0000313" key="9">
    <source>
        <dbReference type="Proteomes" id="UP000199427"/>
    </source>
</evidence>
<keyword evidence="9" id="KW-1185">Reference proteome</keyword>
<protein>
    <submittedName>
        <fullName evidence="8">Nucleoside-binding protein</fullName>
    </submittedName>
</protein>
<dbReference type="OrthoDB" id="9784230at2"/>
<dbReference type="PROSITE" id="PS51257">
    <property type="entry name" value="PROKAR_LIPOPROTEIN"/>
    <property type="match status" value="1"/>
</dbReference>
<dbReference type="RefSeq" id="WP_091773120.1">
    <property type="nucleotide sequence ID" value="NZ_FOES01000008.1"/>
</dbReference>
<evidence type="ECO:0000256" key="1">
    <source>
        <dbReference type="ARBA" id="ARBA00004193"/>
    </source>
</evidence>
<gene>
    <name evidence="8" type="ORF">SAMN05216362_10854</name>
</gene>
<comment type="subcellular location">
    <subcellularLocation>
        <location evidence="1">Cell membrane</location>
        <topology evidence="1">Lipid-anchor</topology>
    </subcellularLocation>
</comment>
<accession>A0A1H9E3U0</accession>
<evidence type="ECO:0000259" key="7">
    <source>
        <dbReference type="Pfam" id="PF02608"/>
    </source>
</evidence>
<dbReference type="Proteomes" id="UP000199427">
    <property type="component" value="Unassembled WGS sequence"/>
</dbReference>
<keyword evidence="6" id="KW-0449">Lipoprotein</keyword>
<name>A0A1H9E3U0_9BACI</name>
<evidence type="ECO:0000256" key="2">
    <source>
        <dbReference type="ARBA" id="ARBA00008610"/>
    </source>
</evidence>
<comment type="similarity">
    <text evidence="2">Belongs to the BMP lipoprotein family.</text>
</comment>
<dbReference type="PANTHER" id="PTHR34296">
    <property type="entry name" value="TRANSCRIPTIONAL ACTIVATOR PROTEIN MED"/>
    <property type="match status" value="1"/>
</dbReference>
<proteinExistence type="inferred from homology"/>
<dbReference type="InterPro" id="IPR028082">
    <property type="entry name" value="Peripla_BP_I"/>
</dbReference>
<dbReference type="AlphaFoldDB" id="A0A1H9E3U0"/>
<dbReference type="EMBL" id="FOES01000008">
    <property type="protein sequence ID" value="SEQ20321.1"/>
    <property type="molecule type" value="Genomic_DNA"/>
</dbReference>
<evidence type="ECO:0000256" key="4">
    <source>
        <dbReference type="ARBA" id="ARBA00022729"/>
    </source>
</evidence>
<sequence>MKRVLFIALIVITIILTGCNDDNNHTADDGISAGLLVTESGLGDDSFSDSAFHGLEQARDELGITFDYREPFESDFVAQMENLIEQDHDVIIGLSYNALAAMDQLAEKYPEQQFVLIDAVSEKDNVTSITFKEDEGSYLIGLIAGMKTESDVVGFIGGERIEVVEKFEEGFTKGVKEVNSEADVLVEYAETFDDDGLGAQITQDMVEQGADYIFHAAGFTGVGTLKEAEKQGIYAFGVDTDQYFVAEDAVVSSMMKNVNIALYDIMEKLANGEKLDGSHIELGIEEEGVGLAPIRLIQLTESEQSRIDEVVEQ</sequence>
<dbReference type="STRING" id="571933.SAMN05216362_10854"/>
<dbReference type="CDD" id="cd06354">
    <property type="entry name" value="PBP1_PrnA-like"/>
    <property type="match status" value="1"/>
</dbReference>
<evidence type="ECO:0000256" key="3">
    <source>
        <dbReference type="ARBA" id="ARBA00022475"/>
    </source>
</evidence>
<dbReference type="InterPro" id="IPR003760">
    <property type="entry name" value="PnrA-like"/>
</dbReference>
<dbReference type="PANTHER" id="PTHR34296:SF2">
    <property type="entry name" value="ABC TRANSPORTER GUANOSINE-BINDING PROTEIN NUPN"/>
    <property type="match status" value="1"/>
</dbReference>
<keyword evidence="5" id="KW-0472">Membrane</keyword>
<dbReference type="GO" id="GO:0005886">
    <property type="term" value="C:plasma membrane"/>
    <property type="evidence" value="ECO:0007669"/>
    <property type="project" value="UniProtKB-SubCell"/>
</dbReference>
<dbReference type="InterPro" id="IPR050957">
    <property type="entry name" value="BMP_lipoprotein"/>
</dbReference>
<dbReference type="Pfam" id="PF02608">
    <property type="entry name" value="Bmp"/>
    <property type="match status" value="1"/>
</dbReference>
<keyword evidence="4" id="KW-0732">Signal</keyword>
<evidence type="ECO:0000313" key="8">
    <source>
        <dbReference type="EMBL" id="SEQ20321.1"/>
    </source>
</evidence>
<dbReference type="Gene3D" id="3.40.50.2300">
    <property type="match status" value="2"/>
</dbReference>
<evidence type="ECO:0000256" key="5">
    <source>
        <dbReference type="ARBA" id="ARBA00023136"/>
    </source>
</evidence>
<evidence type="ECO:0000256" key="6">
    <source>
        <dbReference type="ARBA" id="ARBA00023288"/>
    </source>
</evidence>
<dbReference type="SUPFAM" id="SSF53822">
    <property type="entry name" value="Periplasmic binding protein-like I"/>
    <property type="match status" value="1"/>
</dbReference>